<dbReference type="AlphaFoldDB" id="A0A1H8UE21"/>
<evidence type="ECO:0008006" key="3">
    <source>
        <dbReference type="Google" id="ProtNLM"/>
    </source>
</evidence>
<reference evidence="1 2" key="1">
    <citation type="submission" date="2016-10" db="EMBL/GenBank/DDBJ databases">
        <authorList>
            <person name="de Groot N.N."/>
        </authorList>
    </citation>
    <scope>NUCLEOTIDE SEQUENCE [LARGE SCALE GENOMIC DNA]</scope>
    <source>
        <strain evidence="1 2">DSM 27842</strain>
    </source>
</reference>
<dbReference type="Pfam" id="PF20107">
    <property type="entry name" value="DUF6497"/>
    <property type="match status" value="1"/>
</dbReference>
<sequence length="140" mass="14997">MIPVASLRPHVAVIAFASTLGGPGAAVGEGTGLSVPSGHAVTRQEVRLEDRADGQRVLRMRYVMPAIAADDVGFVDVEDDFGHLCQSDAIPTLHRQGDTADRAVISLSAEPVEFGVANSEIRQYFEAFTLENGICIWEAF</sequence>
<evidence type="ECO:0000313" key="2">
    <source>
        <dbReference type="Proteomes" id="UP000198893"/>
    </source>
</evidence>
<name>A0A1H8UE21_9RHOB</name>
<dbReference type="InterPro" id="IPR045467">
    <property type="entry name" value="DUF6497"/>
</dbReference>
<keyword evidence="2" id="KW-1185">Reference proteome</keyword>
<gene>
    <name evidence="1" type="ORF">SAMN04490248_11979</name>
</gene>
<evidence type="ECO:0000313" key="1">
    <source>
        <dbReference type="EMBL" id="SEP01455.1"/>
    </source>
</evidence>
<dbReference type="Proteomes" id="UP000198893">
    <property type="component" value="Unassembled WGS sequence"/>
</dbReference>
<accession>A0A1H8UE21</accession>
<organism evidence="1 2">
    <name type="scientific">Salinihabitans flavidus</name>
    <dbReference type="NCBI Taxonomy" id="569882"/>
    <lineage>
        <taxon>Bacteria</taxon>
        <taxon>Pseudomonadati</taxon>
        <taxon>Pseudomonadota</taxon>
        <taxon>Alphaproteobacteria</taxon>
        <taxon>Rhodobacterales</taxon>
        <taxon>Roseobacteraceae</taxon>
        <taxon>Salinihabitans</taxon>
    </lineage>
</organism>
<dbReference type="OrthoDB" id="7862028at2"/>
<proteinExistence type="predicted"/>
<dbReference type="STRING" id="569882.SAMN04490248_11979"/>
<dbReference type="EMBL" id="FODS01000019">
    <property type="protein sequence ID" value="SEP01455.1"/>
    <property type="molecule type" value="Genomic_DNA"/>
</dbReference>
<protein>
    <recommendedName>
        <fullName evidence="3">Acetolactate synthase</fullName>
    </recommendedName>
</protein>
<dbReference type="RefSeq" id="WP_093119597.1">
    <property type="nucleotide sequence ID" value="NZ_FODS01000019.1"/>
</dbReference>